<evidence type="ECO:0000256" key="1">
    <source>
        <dbReference type="SAM" id="MobiDB-lite"/>
    </source>
</evidence>
<comment type="caution">
    <text evidence="2">The sequence shown here is derived from an EMBL/GenBank/DDBJ whole genome shotgun (WGS) entry which is preliminary data.</text>
</comment>
<name>A0A9N7VCR3_PLEPL</name>
<dbReference type="Proteomes" id="UP001153269">
    <property type="component" value="Unassembled WGS sequence"/>
</dbReference>
<reference evidence="2" key="1">
    <citation type="submission" date="2020-03" db="EMBL/GenBank/DDBJ databases">
        <authorList>
            <person name="Weist P."/>
        </authorList>
    </citation>
    <scope>NUCLEOTIDE SEQUENCE</scope>
</reference>
<sequence>MALFSRVAVDGKWSVSGVREVKSNTVPTRSSQQASGITHQGLSLAPDPYPGPCDGVGPRLSGPEEATHHSCVQLHTGYIGIGSQGVRKEPNPVDFGIFVLTAGTDEPRCETTEYR</sequence>
<dbReference type="AlphaFoldDB" id="A0A9N7VCR3"/>
<evidence type="ECO:0000313" key="2">
    <source>
        <dbReference type="EMBL" id="CAB1446005.1"/>
    </source>
</evidence>
<accession>A0A9N7VCR3</accession>
<dbReference type="EMBL" id="CADEAL010003857">
    <property type="protein sequence ID" value="CAB1446005.1"/>
    <property type="molecule type" value="Genomic_DNA"/>
</dbReference>
<feature type="compositionally biased region" description="Polar residues" evidence="1">
    <location>
        <begin position="23"/>
        <end position="41"/>
    </location>
</feature>
<evidence type="ECO:0000313" key="3">
    <source>
        <dbReference type="Proteomes" id="UP001153269"/>
    </source>
</evidence>
<proteinExistence type="predicted"/>
<keyword evidence="3" id="KW-1185">Reference proteome</keyword>
<organism evidence="2 3">
    <name type="scientific">Pleuronectes platessa</name>
    <name type="common">European plaice</name>
    <dbReference type="NCBI Taxonomy" id="8262"/>
    <lineage>
        <taxon>Eukaryota</taxon>
        <taxon>Metazoa</taxon>
        <taxon>Chordata</taxon>
        <taxon>Craniata</taxon>
        <taxon>Vertebrata</taxon>
        <taxon>Euteleostomi</taxon>
        <taxon>Actinopterygii</taxon>
        <taxon>Neopterygii</taxon>
        <taxon>Teleostei</taxon>
        <taxon>Neoteleostei</taxon>
        <taxon>Acanthomorphata</taxon>
        <taxon>Carangaria</taxon>
        <taxon>Pleuronectiformes</taxon>
        <taxon>Pleuronectoidei</taxon>
        <taxon>Pleuronectidae</taxon>
        <taxon>Pleuronectes</taxon>
    </lineage>
</organism>
<gene>
    <name evidence="2" type="ORF">PLEPLA_LOCUS33747</name>
</gene>
<protein>
    <submittedName>
        <fullName evidence="2">Uncharacterized protein</fullName>
    </submittedName>
</protein>
<feature type="region of interest" description="Disordered" evidence="1">
    <location>
        <begin position="23"/>
        <end position="67"/>
    </location>
</feature>